<dbReference type="EMBL" id="VSSQ01024851">
    <property type="protein sequence ID" value="MPM72614.1"/>
    <property type="molecule type" value="Genomic_DNA"/>
</dbReference>
<organism evidence="1">
    <name type="scientific">bioreactor metagenome</name>
    <dbReference type="NCBI Taxonomy" id="1076179"/>
    <lineage>
        <taxon>unclassified sequences</taxon>
        <taxon>metagenomes</taxon>
        <taxon>ecological metagenomes</taxon>
    </lineage>
</organism>
<proteinExistence type="predicted"/>
<gene>
    <name evidence="1" type="ORF">SDC9_119590</name>
</gene>
<reference evidence="1" key="1">
    <citation type="submission" date="2019-08" db="EMBL/GenBank/DDBJ databases">
        <authorList>
            <person name="Kucharzyk K."/>
            <person name="Murdoch R.W."/>
            <person name="Higgins S."/>
            <person name="Loffler F."/>
        </authorList>
    </citation>
    <scope>NUCLEOTIDE SEQUENCE</scope>
</reference>
<accession>A0A645C9H5</accession>
<protein>
    <submittedName>
        <fullName evidence="1">Uncharacterized protein</fullName>
    </submittedName>
</protein>
<dbReference type="AlphaFoldDB" id="A0A645C9H5"/>
<evidence type="ECO:0000313" key="1">
    <source>
        <dbReference type="EMBL" id="MPM72614.1"/>
    </source>
</evidence>
<name>A0A645C9H5_9ZZZZ</name>
<comment type="caution">
    <text evidence="1">The sequence shown here is derived from an EMBL/GenBank/DDBJ whole genome shotgun (WGS) entry which is preliminary data.</text>
</comment>
<sequence>MCFISSVEFLDCSASFLISSATTAKPLPDSPALAASMDAFKDSKFVCSVIPDITSDIAVICTILLLTSFTNFPTSKAEVFVPLDISISSSTIVSPVLLNFSVSEDICPMFFVDSDIISSLVDNSSISVAP</sequence>